<proteinExistence type="predicted"/>
<dbReference type="EMBL" id="JACHGY010000001">
    <property type="protein sequence ID" value="MBB6430763.1"/>
    <property type="molecule type" value="Genomic_DNA"/>
</dbReference>
<gene>
    <name evidence="1" type="ORF">HNQ40_002569</name>
</gene>
<organism evidence="1 2">
    <name type="scientific">Algisphaera agarilytica</name>
    <dbReference type="NCBI Taxonomy" id="1385975"/>
    <lineage>
        <taxon>Bacteria</taxon>
        <taxon>Pseudomonadati</taxon>
        <taxon>Planctomycetota</taxon>
        <taxon>Phycisphaerae</taxon>
        <taxon>Phycisphaerales</taxon>
        <taxon>Phycisphaeraceae</taxon>
        <taxon>Algisphaera</taxon>
    </lineage>
</organism>
<accession>A0A7X0H7M3</accession>
<evidence type="ECO:0008006" key="3">
    <source>
        <dbReference type="Google" id="ProtNLM"/>
    </source>
</evidence>
<reference evidence="1 2" key="1">
    <citation type="submission" date="2020-08" db="EMBL/GenBank/DDBJ databases">
        <title>Genomic Encyclopedia of Type Strains, Phase IV (KMG-IV): sequencing the most valuable type-strain genomes for metagenomic binning, comparative biology and taxonomic classification.</title>
        <authorList>
            <person name="Goeker M."/>
        </authorList>
    </citation>
    <scope>NUCLEOTIDE SEQUENCE [LARGE SCALE GENOMIC DNA]</scope>
    <source>
        <strain evidence="1 2">DSM 103725</strain>
    </source>
</reference>
<dbReference type="Pfam" id="PF08819">
    <property type="entry name" value="DUF1802"/>
    <property type="match status" value="1"/>
</dbReference>
<dbReference type="AlphaFoldDB" id="A0A7X0H7M3"/>
<dbReference type="InterPro" id="IPR014923">
    <property type="entry name" value="DUF1802"/>
</dbReference>
<comment type="caution">
    <text evidence="1">The sequence shown here is derived from an EMBL/GenBank/DDBJ whole genome shotgun (WGS) entry which is preliminary data.</text>
</comment>
<name>A0A7X0H7M3_9BACT</name>
<evidence type="ECO:0000313" key="1">
    <source>
        <dbReference type="EMBL" id="MBB6430763.1"/>
    </source>
</evidence>
<keyword evidence="2" id="KW-1185">Reference proteome</keyword>
<protein>
    <recommendedName>
        <fullName evidence="3">DUF1802 family protein</fullName>
    </recommendedName>
</protein>
<dbReference type="Proteomes" id="UP000541810">
    <property type="component" value="Unassembled WGS sequence"/>
</dbReference>
<evidence type="ECO:0000313" key="2">
    <source>
        <dbReference type="Proteomes" id="UP000541810"/>
    </source>
</evidence>
<dbReference type="RefSeq" id="WP_184678259.1">
    <property type="nucleotide sequence ID" value="NZ_JACHGY010000001.1"/>
</dbReference>
<sequence>MIDIALKEWACVCDLLVEGRACLLLRKGGVHEDGGPGRFKLEHHRFALFPAWEHETLEWIKPEFRPDRGPITEEPDEIELKGYAELAGIWEVPSREAFDQLDDLHPWLPPQIDMRFNYKPDRPLYAMLVKAFRFNEPKIIPNRRKFAGCKSWVPLELGDGITLGSECQSIPKARLNTLLDSVEQRLSAE</sequence>